<reference evidence="14" key="1">
    <citation type="submission" date="2025-08" db="UniProtKB">
        <authorList>
            <consortium name="RefSeq"/>
        </authorList>
    </citation>
    <scope>IDENTIFICATION</scope>
    <source>
        <strain evidence="14">15112-1751.03</strain>
        <tissue evidence="14">Whole Adult</tissue>
    </source>
</reference>
<evidence type="ECO:0000256" key="10">
    <source>
        <dbReference type="RuleBase" id="RU365011"/>
    </source>
</evidence>
<proteinExistence type="inferred from homology"/>
<comment type="subcellular location">
    <subcellularLocation>
        <location evidence="1">Endoplasmic reticulum membrane</location>
        <topology evidence="1">Multi-pass membrane protein</topology>
    </subcellularLocation>
</comment>
<feature type="transmembrane region" description="Helical" evidence="10">
    <location>
        <begin position="707"/>
        <end position="731"/>
    </location>
</feature>
<evidence type="ECO:0000313" key="13">
    <source>
        <dbReference type="Proteomes" id="UP000515160"/>
    </source>
</evidence>
<comment type="function">
    <text evidence="10">Involved in inositol deacylation of GPI-anchored proteins which plays important roles in the quality control and ER-associated degradation of GPI-anchored proteins.</text>
</comment>
<evidence type="ECO:0000256" key="4">
    <source>
        <dbReference type="ARBA" id="ARBA00022692"/>
    </source>
</evidence>
<organism evidence="13 14">
    <name type="scientific">Drosophila albomicans</name>
    <name type="common">Fruit fly</name>
    <dbReference type="NCBI Taxonomy" id="7291"/>
    <lineage>
        <taxon>Eukaryota</taxon>
        <taxon>Metazoa</taxon>
        <taxon>Ecdysozoa</taxon>
        <taxon>Arthropoda</taxon>
        <taxon>Hexapoda</taxon>
        <taxon>Insecta</taxon>
        <taxon>Pterygota</taxon>
        <taxon>Neoptera</taxon>
        <taxon>Endopterygota</taxon>
        <taxon>Diptera</taxon>
        <taxon>Brachycera</taxon>
        <taxon>Muscomorpha</taxon>
        <taxon>Ephydroidea</taxon>
        <taxon>Drosophilidae</taxon>
        <taxon>Drosophila</taxon>
    </lineage>
</organism>
<dbReference type="PANTHER" id="PTHR15495">
    <property type="entry name" value="NEGATIVE REGULATOR OF VESICLE FORMATION-RELATED"/>
    <property type="match status" value="1"/>
</dbReference>
<dbReference type="InterPro" id="IPR029058">
    <property type="entry name" value="AB_hydrolase_fold"/>
</dbReference>
<evidence type="ECO:0000256" key="1">
    <source>
        <dbReference type="ARBA" id="ARBA00004477"/>
    </source>
</evidence>
<dbReference type="Pfam" id="PF07819">
    <property type="entry name" value="PGAP1"/>
    <property type="match status" value="1"/>
</dbReference>
<evidence type="ECO:0000256" key="8">
    <source>
        <dbReference type="ARBA" id="ARBA00022989"/>
    </source>
</evidence>
<dbReference type="GO" id="GO:0015031">
    <property type="term" value="P:protein transport"/>
    <property type="evidence" value="ECO:0007669"/>
    <property type="project" value="UniProtKB-KW"/>
</dbReference>
<evidence type="ECO:0000256" key="7">
    <source>
        <dbReference type="ARBA" id="ARBA00022927"/>
    </source>
</evidence>
<keyword evidence="7 10" id="KW-0653">Protein transport</keyword>
<evidence type="ECO:0000256" key="6">
    <source>
        <dbReference type="ARBA" id="ARBA00022824"/>
    </source>
</evidence>
<evidence type="ECO:0000256" key="5">
    <source>
        <dbReference type="ARBA" id="ARBA00022801"/>
    </source>
</evidence>
<keyword evidence="3 10" id="KW-0813">Transport</keyword>
<dbReference type="GO" id="GO:0005789">
    <property type="term" value="C:endoplasmic reticulum membrane"/>
    <property type="evidence" value="ECO:0007669"/>
    <property type="project" value="UniProtKB-SubCell"/>
</dbReference>
<keyword evidence="13" id="KW-1185">Reference proteome</keyword>
<evidence type="ECO:0000256" key="11">
    <source>
        <dbReference type="SAM" id="MobiDB-lite"/>
    </source>
</evidence>
<comment type="caution">
    <text evidence="10">Lacks conserved residue(s) required for the propagation of feature annotation.</text>
</comment>
<gene>
    <name evidence="14" type="primary">LOC117568617</name>
</gene>
<keyword evidence="4 10" id="KW-0812">Transmembrane</keyword>
<feature type="compositionally biased region" description="Acidic residues" evidence="11">
    <location>
        <begin position="842"/>
        <end position="853"/>
    </location>
</feature>
<dbReference type="OrthoDB" id="348976at2759"/>
<feature type="transmembrane region" description="Helical" evidence="10">
    <location>
        <begin position="885"/>
        <end position="904"/>
    </location>
</feature>
<dbReference type="Gene3D" id="3.40.50.1820">
    <property type="entry name" value="alpha/beta hydrolase"/>
    <property type="match status" value="1"/>
</dbReference>
<protein>
    <recommendedName>
        <fullName evidence="10">GPI inositol-deacylase</fullName>
        <ecNumber evidence="10">3.1.-.-</ecNumber>
    </recommendedName>
</protein>
<name>A0A6P8WST5_DROAB</name>
<dbReference type="GO" id="GO:0006505">
    <property type="term" value="P:GPI anchor metabolic process"/>
    <property type="evidence" value="ECO:0007669"/>
    <property type="project" value="TreeGrafter"/>
</dbReference>
<dbReference type="InterPro" id="IPR012908">
    <property type="entry name" value="PGAP1-ab_dom-like"/>
</dbReference>
<evidence type="ECO:0000256" key="3">
    <source>
        <dbReference type="ARBA" id="ARBA00022448"/>
    </source>
</evidence>
<dbReference type="EC" id="3.1.-.-" evidence="10"/>
<dbReference type="GO" id="GO:0050185">
    <property type="term" value="F:phosphatidylinositol deacylase activity"/>
    <property type="evidence" value="ECO:0007669"/>
    <property type="project" value="TreeGrafter"/>
</dbReference>
<evidence type="ECO:0000313" key="14">
    <source>
        <dbReference type="RefSeq" id="XP_034105284.1"/>
    </source>
</evidence>
<feature type="domain" description="GPI inositol-deacylase PGAP1-like alpha/beta" evidence="12">
    <location>
        <begin position="79"/>
        <end position="321"/>
    </location>
</feature>
<feature type="transmembrane region" description="Helical" evidence="10">
    <location>
        <begin position="916"/>
        <end position="936"/>
    </location>
</feature>
<dbReference type="GO" id="GO:0006888">
    <property type="term" value="P:endoplasmic reticulum to Golgi vesicle-mediated transport"/>
    <property type="evidence" value="ECO:0007669"/>
    <property type="project" value="TreeGrafter"/>
</dbReference>
<dbReference type="Pfam" id="PF24660">
    <property type="entry name" value="PGAP1_3rd"/>
    <property type="match status" value="1"/>
</dbReference>
<keyword evidence="5 10" id="KW-0378">Hydrolase</keyword>
<feature type="transmembrane region" description="Helical" evidence="10">
    <location>
        <begin position="630"/>
        <end position="647"/>
    </location>
</feature>
<feature type="region of interest" description="Disordered" evidence="11">
    <location>
        <begin position="842"/>
        <end position="861"/>
    </location>
</feature>
<sequence length="998" mass="113389">MIVFRNCAVLLVIGSICSFIYGIGQLHVEVEPNACRMTYMFGEPMFARVHFAANKQFPNYGLYYYYESVRRESPLKSRMTGAPVIFVPGNAGSYKQVRSLASVALRKAREHVETGVHLDYYTIDFDEELSAVYGGYMYHQQTFLKHCIRSILTLYRQPSPIVLIGHSMGGKLAQSVLTDAEISQHINAIISISTPLDQPVLNLDAHLGQFYVDTHTQLSRTRTASKPTNSTNVCQSLHQKQLSEERMASQELSPKLDNVLLISTGGGNRDLLVNAGLTSSQFNDLHAMTSAIPRVSLSCDHLSAVWCLQFMQVINRFLFSIAQRRSDDTVIFSSNKQRNMHSALSHFVRRRPRQQSLVNLPSRTNWHEERRLVINKFFASGLKSQYHELISLQRQERYKKIAIEALNVESDENWLFGCEAQRHNDNESLTCDKATPLTHLIQRLPNAEIEARSIAVLDLHNLRKTYQQWSHLLVRLPPGSQRTGYNLDIYDPKERIVDIRIPRWYAYGRRTAVNETLQGTLHYKLRVAELVEPYQSLRVHVEPLQCLQPNYRITAKLCVPWAAGFERYQTLTSPDQKPGLYVNVPTLMPRHYNTSLNPVVLDLYLDPICRYRISYEYSYADALSRIVLQYYGWFPAHLVCVLLIVLRNQLDKFQHVGSFNSLKPYVGYLQYTSIYLVTGCRLLKKLILNLKVFPEPEPLDYSINVSIIIHCTAIGISILLVLGLWLALTLYGHVFYRLALRLTRLSTSSSNILLSIMTHLPITYGILTIGVAIGASSGLGLLLAFVFYFLMLSNAYKDYLEDFLWQKAADLVKLTTTGAQQQQQSEDQTPANTEQPLFELDEPDTETDSETEALQEAQPAAEEKSDEKAAEFCVGLQNFPFHVTLLLMLFMLLLLNGPTTLAWLRSRRHGINLPDPSLVTNVIVLASLSLLLQLRAPQKLRGYWILSLVLYFCAGCVLLYSQAAVYRLNYVIAGAFALLAGQQSLGCLLEKLLPKYFD</sequence>
<keyword evidence="8 10" id="KW-1133">Transmembrane helix</keyword>
<evidence type="ECO:0000256" key="2">
    <source>
        <dbReference type="ARBA" id="ARBA00006931"/>
    </source>
</evidence>
<evidence type="ECO:0000259" key="12">
    <source>
        <dbReference type="Pfam" id="PF07819"/>
    </source>
</evidence>
<accession>A0A6P8WST5</accession>
<dbReference type="GeneID" id="117568617"/>
<feature type="transmembrane region" description="Helical" evidence="10">
    <location>
        <begin position="943"/>
        <end position="962"/>
    </location>
</feature>
<dbReference type="Proteomes" id="UP000515160">
    <property type="component" value="Chromosome X"/>
</dbReference>
<evidence type="ECO:0000256" key="9">
    <source>
        <dbReference type="ARBA" id="ARBA00023136"/>
    </source>
</evidence>
<keyword evidence="9 10" id="KW-0472">Membrane</keyword>
<dbReference type="AlphaFoldDB" id="A0A6P8WST5"/>
<comment type="similarity">
    <text evidence="2 10">Belongs to the GPI inositol-deacylase family.</text>
</comment>
<dbReference type="RefSeq" id="XP_034105284.1">
    <property type="nucleotide sequence ID" value="XM_034249393.2"/>
</dbReference>
<dbReference type="InterPro" id="IPR039529">
    <property type="entry name" value="PGAP1/BST1"/>
</dbReference>
<dbReference type="PANTHER" id="PTHR15495:SF7">
    <property type="entry name" value="GPI INOSITOL-DEACYLASE"/>
    <property type="match status" value="1"/>
</dbReference>
<dbReference type="SUPFAM" id="SSF53474">
    <property type="entry name" value="alpha/beta-Hydrolases"/>
    <property type="match status" value="1"/>
</dbReference>
<keyword evidence="6 10" id="KW-0256">Endoplasmic reticulum</keyword>